<evidence type="ECO:0000313" key="1">
    <source>
        <dbReference type="EMBL" id="RIV79569.1"/>
    </source>
</evidence>
<accession>A0A418NK67</accession>
<proteinExistence type="predicted"/>
<evidence type="ECO:0008006" key="3">
    <source>
        <dbReference type="Google" id="ProtNLM"/>
    </source>
</evidence>
<dbReference type="AlphaFoldDB" id="A0A418NK67"/>
<dbReference type="EMBL" id="QXFK01000014">
    <property type="protein sequence ID" value="RIV79569.1"/>
    <property type="molecule type" value="Genomic_DNA"/>
</dbReference>
<comment type="caution">
    <text evidence="1">The sequence shown here is derived from an EMBL/GenBank/DDBJ whole genome shotgun (WGS) entry which is preliminary data.</text>
</comment>
<dbReference type="RefSeq" id="WP_119512401.1">
    <property type="nucleotide sequence ID" value="NZ_QXFK01000014.1"/>
</dbReference>
<protein>
    <recommendedName>
        <fullName evidence="3">DUF2190 family protein</fullName>
    </recommendedName>
</protein>
<organism evidence="1 2">
    <name type="scientific">Pelagerythrobacter aerophilus</name>
    <dbReference type="NCBI Taxonomy" id="2306995"/>
    <lineage>
        <taxon>Bacteria</taxon>
        <taxon>Pseudomonadati</taxon>
        <taxon>Pseudomonadota</taxon>
        <taxon>Alphaproteobacteria</taxon>
        <taxon>Sphingomonadales</taxon>
        <taxon>Erythrobacteraceae</taxon>
        <taxon>Pelagerythrobacter</taxon>
    </lineage>
</organism>
<name>A0A418NK67_9SPHN</name>
<keyword evidence="2" id="KW-1185">Reference proteome</keyword>
<dbReference type="OrthoDB" id="7570830at2"/>
<dbReference type="Proteomes" id="UP000285092">
    <property type="component" value="Unassembled WGS sequence"/>
</dbReference>
<dbReference type="InterPro" id="IPR054438">
    <property type="entry name" value="Struct_cement_gp24/gp6"/>
</dbReference>
<dbReference type="Pfam" id="PF22758">
    <property type="entry name" value="Phage_cement"/>
    <property type="match status" value="1"/>
</dbReference>
<reference evidence="1 2" key="1">
    <citation type="submission" date="2018-08" db="EMBL/GenBank/DDBJ databases">
        <title>Altererythrobacter sp.Ery1 and Ery12, the genome sequencing of novel strains in genus Alterythrobacter.</title>
        <authorList>
            <person name="Cheng H."/>
            <person name="Wu Y.-H."/>
            <person name="Fang C."/>
            <person name="Xu X.-W."/>
        </authorList>
    </citation>
    <scope>NUCLEOTIDE SEQUENCE [LARGE SCALE GENOMIC DNA]</scope>
    <source>
        <strain evidence="1 2">Ery1</strain>
    </source>
</reference>
<gene>
    <name evidence="1" type="ORF">D2V04_06255</name>
</gene>
<evidence type="ECO:0000313" key="2">
    <source>
        <dbReference type="Proteomes" id="UP000285092"/>
    </source>
</evidence>
<sequence length="150" mass="15543">MPALQTSYDLNQPAGFPGMHADMREWDAGTKTASAVIAFGAPVERDGDEGCNPLTTGEYIGIAAIRRVTSGTGDTYGVGDNVPVADEGNWFGIAGKAIAAGTALNWDSANLRWTDAAVAGAIYAVPQAEAETAATGADAIFKVRLRRIPS</sequence>